<evidence type="ECO:0000256" key="6">
    <source>
        <dbReference type="SAM" id="Phobius"/>
    </source>
</evidence>
<feature type="domain" description="Histidine kinase" evidence="7">
    <location>
        <begin position="424"/>
        <end position="638"/>
    </location>
</feature>
<evidence type="ECO:0000256" key="3">
    <source>
        <dbReference type="ARBA" id="ARBA00022553"/>
    </source>
</evidence>
<protein>
    <recommendedName>
        <fullName evidence="2">histidine kinase</fullName>
        <ecNumber evidence="2">2.7.13.3</ecNumber>
    </recommendedName>
</protein>
<dbReference type="Gene3D" id="1.10.287.130">
    <property type="match status" value="1"/>
</dbReference>
<dbReference type="SMART" id="SM00388">
    <property type="entry name" value="HisKA"/>
    <property type="match status" value="1"/>
</dbReference>
<evidence type="ECO:0000313" key="9">
    <source>
        <dbReference type="EMBL" id="MFC3700274.1"/>
    </source>
</evidence>
<dbReference type="SMART" id="SM00448">
    <property type="entry name" value="REC"/>
    <property type="match status" value="1"/>
</dbReference>
<dbReference type="InterPro" id="IPR011006">
    <property type="entry name" value="CheY-like_superfamily"/>
</dbReference>
<organism evidence="9 10">
    <name type="scientific">Reinekea marina</name>
    <dbReference type="NCBI Taxonomy" id="1310421"/>
    <lineage>
        <taxon>Bacteria</taxon>
        <taxon>Pseudomonadati</taxon>
        <taxon>Pseudomonadota</taxon>
        <taxon>Gammaproteobacteria</taxon>
        <taxon>Oceanospirillales</taxon>
        <taxon>Saccharospirillaceae</taxon>
        <taxon>Reinekea</taxon>
    </lineage>
</organism>
<evidence type="ECO:0000313" key="10">
    <source>
        <dbReference type="Proteomes" id="UP001595710"/>
    </source>
</evidence>
<dbReference type="Pfam" id="PF07696">
    <property type="entry name" value="7TMR-DISMED2"/>
    <property type="match status" value="1"/>
</dbReference>
<dbReference type="Gene3D" id="2.60.40.2380">
    <property type="match status" value="1"/>
</dbReference>
<dbReference type="EMBL" id="JBHRYN010000003">
    <property type="protein sequence ID" value="MFC3700274.1"/>
    <property type="molecule type" value="Genomic_DNA"/>
</dbReference>
<feature type="transmembrane region" description="Helical" evidence="6">
    <location>
        <begin position="296"/>
        <end position="313"/>
    </location>
</feature>
<name>A0ABV7WN70_9GAMM</name>
<dbReference type="InterPro" id="IPR003661">
    <property type="entry name" value="HisK_dim/P_dom"/>
</dbReference>
<evidence type="ECO:0000256" key="5">
    <source>
        <dbReference type="PROSITE-ProRule" id="PRU00169"/>
    </source>
</evidence>
<dbReference type="InterPro" id="IPR011622">
    <property type="entry name" value="7TMR_DISM_rcpt_extracell_dom2"/>
</dbReference>
<dbReference type="Pfam" id="PF00072">
    <property type="entry name" value="Response_reg"/>
    <property type="match status" value="1"/>
</dbReference>
<dbReference type="SUPFAM" id="SSF47384">
    <property type="entry name" value="Homodimeric domain of signal transducing histidine kinase"/>
    <property type="match status" value="1"/>
</dbReference>
<keyword evidence="6" id="KW-0472">Membrane</keyword>
<dbReference type="CDD" id="cd00082">
    <property type="entry name" value="HisKA"/>
    <property type="match status" value="1"/>
</dbReference>
<dbReference type="Gene3D" id="3.30.565.10">
    <property type="entry name" value="Histidine kinase-like ATPase, C-terminal domain"/>
    <property type="match status" value="1"/>
</dbReference>
<feature type="transmembrane region" description="Helical" evidence="6">
    <location>
        <begin position="229"/>
        <end position="255"/>
    </location>
</feature>
<dbReference type="PANTHER" id="PTHR45339:SF1">
    <property type="entry name" value="HYBRID SIGNAL TRANSDUCTION HISTIDINE KINASE J"/>
    <property type="match status" value="1"/>
</dbReference>
<dbReference type="Gene3D" id="3.40.50.2300">
    <property type="match status" value="1"/>
</dbReference>
<evidence type="ECO:0000259" key="7">
    <source>
        <dbReference type="PROSITE" id="PS50109"/>
    </source>
</evidence>
<accession>A0ABV7WN70</accession>
<dbReference type="InterPro" id="IPR036890">
    <property type="entry name" value="HATPase_C_sf"/>
</dbReference>
<feature type="transmembrane region" description="Helical" evidence="6">
    <location>
        <begin position="379"/>
        <end position="399"/>
    </location>
</feature>
<gene>
    <name evidence="9" type="ORF">ACFOND_01375</name>
</gene>
<dbReference type="RefSeq" id="WP_377361976.1">
    <property type="nucleotide sequence ID" value="NZ_JBHRYN010000003.1"/>
</dbReference>
<evidence type="ECO:0000256" key="2">
    <source>
        <dbReference type="ARBA" id="ARBA00012438"/>
    </source>
</evidence>
<dbReference type="InterPro" id="IPR003594">
    <property type="entry name" value="HATPase_dom"/>
</dbReference>
<proteinExistence type="predicted"/>
<dbReference type="InterPro" id="IPR004358">
    <property type="entry name" value="Sig_transdc_His_kin-like_C"/>
</dbReference>
<keyword evidence="4" id="KW-0902">Two-component regulatory system</keyword>
<dbReference type="PROSITE" id="PS50110">
    <property type="entry name" value="RESPONSE_REGULATORY"/>
    <property type="match status" value="1"/>
</dbReference>
<evidence type="ECO:0000259" key="8">
    <source>
        <dbReference type="PROSITE" id="PS50110"/>
    </source>
</evidence>
<dbReference type="InterPro" id="IPR005467">
    <property type="entry name" value="His_kinase_dom"/>
</dbReference>
<keyword evidence="6" id="KW-0812">Transmembrane</keyword>
<dbReference type="SUPFAM" id="SSF55874">
    <property type="entry name" value="ATPase domain of HSP90 chaperone/DNA topoisomerase II/histidine kinase"/>
    <property type="match status" value="1"/>
</dbReference>
<dbReference type="Pfam" id="PF00512">
    <property type="entry name" value="HisKA"/>
    <property type="match status" value="1"/>
</dbReference>
<feature type="transmembrane region" description="Helical" evidence="6">
    <location>
        <begin position="267"/>
        <end position="284"/>
    </location>
</feature>
<dbReference type="SUPFAM" id="SSF52172">
    <property type="entry name" value="CheY-like"/>
    <property type="match status" value="1"/>
</dbReference>
<dbReference type="CDD" id="cd17546">
    <property type="entry name" value="REC_hyHK_CKI1_RcsC-like"/>
    <property type="match status" value="1"/>
</dbReference>
<comment type="catalytic activity">
    <reaction evidence="1">
        <text>ATP + protein L-histidine = ADP + protein N-phospho-L-histidine.</text>
        <dbReference type="EC" id="2.7.13.3"/>
    </reaction>
</comment>
<dbReference type="EC" id="2.7.13.3" evidence="2"/>
<evidence type="ECO:0000256" key="1">
    <source>
        <dbReference type="ARBA" id="ARBA00000085"/>
    </source>
</evidence>
<feature type="modified residue" description="4-aspartylphosphate" evidence="5">
    <location>
        <position position="711"/>
    </location>
</feature>
<feature type="transmembrane region" description="Helical" evidence="6">
    <location>
        <begin position="201"/>
        <end position="222"/>
    </location>
</feature>
<keyword evidence="10" id="KW-1185">Reference proteome</keyword>
<dbReference type="SMART" id="SM00387">
    <property type="entry name" value="HATPase_c"/>
    <property type="match status" value="1"/>
</dbReference>
<keyword evidence="6" id="KW-1133">Transmembrane helix</keyword>
<evidence type="ECO:0000256" key="4">
    <source>
        <dbReference type="ARBA" id="ARBA00023012"/>
    </source>
</evidence>
<dbReference type="Pfam" id="PF02518">
    <property type="entry name" value="HATPase_c"/>
    <property type="match status" value="1"/>
</dbReference>
<dbReference type="PANTHER" id="PTHR45339">
    <property type="entry name" value="HYBRID SIGNAL TRANSDUCTION HISTIDINE KINASE J"/>
    <property type="match status" value="1"/>
</dbReference>
<feature type="transmembrane region" description="Helical" evidence="6">
    <location>
        <begin position="319"/>
        <end position="338"/>
    </location>
</feature>
<dbReference type="InterPro" id="IPR036097">
    <property type="entry name" value="HisK_dim/P_sf"/>
</dbReference>
<reference evidence="10" key="1">
    <citation type="journal article" date="2019" name="Int. J. Syst. Evol. Microbiol.">
        <title>The Global Catalogue of Microorganisms (GCM) 10K type strain sequencing project: providing services to taxonomists for standard genome sequencing and annotation.</title>
        <authorList>
            <consortium name="The Broad Institute Genomics Platform"/>
            <consortium name="The Broad Institute Genome Sequencing Center for Infectious Disease"/>
            <person name="Wu L."/>
            <person name="Ma J."/>
        </authorList>
    </citation>
    <scope>NUCLEOTIDE SEQUENCE [LARGE SCALE GENOMIC DNA]</scope>
    <source>
        <strain evidence="10">CECT 8288</strain>
    </source>
</reference>
<dbReference type="Proteomes" id="UP001595710">
    <property type="component" value="Unassembled WGS sequence"/>
</dbReference>
<feature type="domain" description="Response regulatory" evidence="8">
    <location>
        <begin position="657"/>
        <end position="779"/>
    </location>
</feature>
<sequence length="797" mass="89827">MTHQIGLYCSLHSTGLNVMIRTVFLFVLSLIFLASAASSEPLQIARANIDTNISGYADYFNDPNEAFSFVQLQQPAFENKFTPIHNDFIRRGLLHEPTWIRVNLANNTGSIQKLHLILNGPHIDRADLYMSDPLDTFKRISTGSSVAYQDRPFPLGRYILPIELRPGSHQLLVLIKSSEPANLQLMLRSESNSLSQLSKEFLFHISTLSFLFIMCIVALFNLAKFHSLLTFWTMSMCVGFILNIAGWSGIMSAWFPTLTFVDIRSENIGAFLIVGSFARLLADTNNDRHVSWIKDALKWLAYLLAFVTIFALFSYSALSFQMIIVPIAICIIGTYWIINKPSSLTERLLLFTFISLIAFFTTTSLISFGIFLLSDTSFFVLRISSASAVALTLWATWVISHHRLDRVAVEGMVIPNMHWPLLRKINHDIRGPINGVLGMTELLQDTTLSAHQQEFVNTVQAAGHSLLREADQIQNLIRIGLNRIPDNEGEFDLYDLIEDTLQPFSRVAHNKGIELVLDIQPDIPSYYRGNAHIIGQVLSNVIENAIQYTEQGEVLIQVKPWQQNRIRFSITDTGPGISKEARTQLFSFPDQDNANHSSDVHIGLPISKYLMGILGGQLTLSSELRMGTTVWLDIPLVDVPTPRSTMQTPNLPLKKFRLMVVDDNLTCRKVIEHLAQSWRMHVLSMSNGQSALANLHNEFHKGEPVDVLIVDHNMPSMSGVELVQRIRQDASLNRNIVVIMMTGADEVSSQVNENELGIKYVLSKPVSARALRDTLNQAHADIIKNQEERHVKKPHFF</sequence>
<dbReference type="InterPro" id="IPR001789">
    <property type="entry name" value="Sig_transdc_resp-reg_receiver"/>
</dbReference>
<comment type="caution">
    <text evidence="9">The sequence shown here is derived from an EMBL/GenBank/DDBJ whole genome shotgun (WGS) entry which is preliminary data.</text>
</comment>
<dbReference type="PRINTS" id="PR00344">
    <property type="entry name" value="BCTRLSENSOR"/>
</dbReference>
<dbReference type="PROSITE" id="PS50109">
    <property type="entry name" value="HIS_KIN"/>
    <property type="match status" value="1"/>
</dbReference>
<feature type="transmembrane region" description="Helical" evidence="6">
    <location>
        <begin position="350"/>
        <end position="373"/>
    </location>
</feature>
<keyword evidence="3 5" id="KW-0597">Phosphoprotein</keyword>